<evidence type="ECO:0000313" key="14">
    <source>
        <dbReference type="Proteomes" id="UP001144397"/>
    </source>
</evidence>
<dbReference type="Pfam" id="PF00370">
    <property type="entry name" value="FGGY_N"/>
    <property type="match status" value="1"/>
</dbReference>
<keyword evidence="5 8" id="KW-0418">Kinase</keyword>
<name>A0A9W6FLI1_XANFL</name>
<accession>A0A9W6FLI1</accession>
<dbReference type="Gene3D" id="3.30.420.40">
    <property type="match status" value="2"/>
</dbReference>
<dbReference type="PANTHER" id="PTHR43095:SF5">
    <property type="entry name" value="XYLULOSE KINASE"/>
    <property type="match status" value="1"/>
</dbReference>
<sequence>MAADLLIGIDLGAGALKTSVIRIDGTLAGEASAPIATSAPYPGWSEQDPHDWWRAVCETVPRALAAAGARPQDVLGISFSAGAHTQVLEDADGAVIRPAILWNDQRSGPETADLRRQWDARILEIGANRANPTWTLPQMLWLRRHEPQAFARVRRLYVAKDWLRSRLTGTWETDTIDAVGTLMADASTGGWSPELCAMIGWPLETLPPIVAPKTVVGTVTAEAARQTGLAEGTPVVCGTSDTAAETYGAGMTGEGLGVVKLATAATVSVLSRHPRPDFTVINYPHIMPDHWYVIAATNSCASAHKWLRDTFFKRGGEDGGEVFREMDRLAAAVRPGAEGLFFHPYLNGERSPHWDPLLRADFVGIGFNHGPGHFVRALYEGIAYSLKDCLVALRAKGLDFSTARLTGGGAKSALWRQIVADVLDVKVELPAVAEASFGAALLAGVGVGAYRDEADAARRVAIVSTATPDPERAALYARGHGLYCEIQAALAPINHRIHAFVQDERALAAAHREQVTHG</sequence>
<protein>
    <recommendedName>
        <fullName evidence="9">Xylulose kinase</fullName>
        <shortName evidence="9">Xylulokinase</shortName>
        <ecNumber evidence="9">2.7.1.17</ecNumber>
    </recommendedName>
</protein>
<dbReference type="Proteomes" id="UP001144397">
    <property type="component" value="Unassembled WGS sequence"/>
</dbReference>
<evidence type="ECO:0000256" key="3">
    <source>
        <dbReference type="ARBA" id="ARBA00022679"/>
    </source>
</evidence>
<dbReference type="PANTHER" id="PTHR43095">
    <property type="entry name" value="SUGAR KINASE"/>
    <property type="match status" value="1"/>
</dbReference>
<evidence type="ECO:0000256" key="5">
    <source>
        <dbReference type="ARBA" id="ARBA00022777"/>
    </source>
</evidence>
<evidence type="ECO:0000256" key="7">
    <source>
        <dbReference type="ARBA" id="ARBA00023277"/>
    </source>
</evidence>
<keyword evidence="2 9" id="KW-0859">Xylose metabolism</keyword>
<dbReference type="Proteomes" id="UP001245370">
    <property type="component" value="Unassembled WGS sequence"/>
</dbReference>
<dbReference type="EMBL" id="JAVDPY010000009">
    <property type="protein sequence ID" value="MDR6335916.1"/>
    <property type="molecule type" value="Genomic_DNA"/>
</dbReference>
<gene>
    <name evidence="9" type="primary">xylB</name>
    <name evidence="13" type="ORF">GGQ86_004414</name>
    <name evidence="12" type="ORF">XFLAVUS301_40800</name>
</gene>
<dbReference type="GO" id="GO:0004856">
    <property type="term" value="F:D-xylulokinase activity"/>
    <property type="evidence" value="ECO:0007669"/>
    <property type="project" value="UniProtKB-EC"/>
</dbReference>
<dbReference type="NCBIfam" id="TIGR01312">
    <property type="entry name" value="XylB"/>
    <property type="match status" value="1"/>
</dbReference>
<dbReference type="CDD" id="cd07808">
    <property type="entry name" value="ASKHA_NBD_FGGY_EcXK-like"/>
    <property type="match status" value="1"/>
</dbReference>
<comment type="similarity">
    <text evidence="1 8">Belongs to the FGGY kinase family.</text>
</comment>
<keyword evidence="6 9" id="KW-0067">ATP-binding</keyword>
<dbReference type="Pfam" id="PF02782">
    <property type="entry name" value="FGGY_C"/>
    <property type="match status" value="1"/>
</dbReference>
<feature type="domain" description="Carbohydrate kinase FGGY C-terminal" evidence="11">
    <location>
        <begin position="263"/>
        <end position="445"/>
    </location>
</feature>
<dbReference type="PROSITE" id="PS00445">
    <property type="entry name" value="FGGY_KINASES_2"/>
    <property type="match status" value="1"/>
</dbReference>
<dbReference type="InterPro" id="IPR018483">
    <property type="entry name" value="Carb_kinase_FGGY_CS"/>
</dbReference>
<keyword evidence="7 9" id="KW-0119">Carbohydrate metabolism</keyword>
<dbReference type="EMBL" id="BSDO01000007">
    <property type="protein sequence ID" value="GLI24406.1"/>
    <property type="molecule type" value="Genomic_DNA"/>
</dbReference>
<dbReference type="GO" id="GO:0005997">
    <property type="term" value="P:xylulose metabolic process"/>
    <property type="evidence" value="ECO:0007669"/>
    <property type="project" value="InterPro"/>
</dbReference>
<dbReference type="RefSeq" id="WP_281809178.1">
    <property type="nucleotide sequence ID" value="NZ_BSDO01000007.1"/>
</dbReference>
<evidence type="ECO:0000256" key="2">
    <source>
        <dbReference type="ARBA" id="ARBA00022629"/>
    </source>
</evidence>
<organism evidence="12 14">
    <name type="scientific">Xanthobacter flavus</name>
    <dbReference type="NCBI Taxonomy" id="281"/>
    <lineage>
        <taxon>Bacteria</taxon>
        <taxon>Pseudomonadati</taxon>
        <taxon>Pseudomonadota</taxon>
        <taxon>Alphaproteobacteria</taxon>
        <taxon>Hyphomicrobiales</taxon>
        <taxon>Xanthobacteraceae</taxon>
        <taxon>Xanthobacter</taxon>
    </lineage>
</organism>
<evidence type="ECO:0000259" key="10">
    <source>
        <dbReference type="Pfam" id="PF00370"/>
    </source>
</evidence>
<keyword evidence="4 9" id="KW-0547">Nucleotide-binding</keyword>
<proteinExistence type="inferred from homology"/>
<comment type="catalytic activity">
    <reaction evidence="9">
        <text>D-xylulose + ATP = D-xylulose 5-phosphate + ADP + H(+)</text>
        <dbReference type="Rhea" id="RHEA:10964"/>
        <dbReference type="ChEBI" id="CHEBI:15378"/>
        <dbReference type="ChEBI" id="CHEBI:17140"/>
        <dbReference type="ChEBI" id="CHEBI:30616"/>
        <dbReference type="ChEBI" id="CHEBI:57737"/>
        <dbReference type="ChEBI" id="CHEBI:456216"/>
        <dbReference type="EC" id="2.7.1.17"/>
    </reaction>
</comment>
<dbReference type="SUPFAM" id="SSF53067">
    <property type="entry name" value="Actin-like ATPase domain"/>
    <property type="match status" value="2"/>
</dbReference>
<evidence type="ECO:0000259" key="11">
    <source>
        <dbReference type="Pfam" id="PF02782"/>
    </source>
</evidence>
<dbReference type="GO" id="GO:0042732">
    <property type="term" value="P:D-xylose metabolic process"/>
    <property type="evidence" value="ECO:0007669"/>
    <property type="project" value="UniProtKB-KW"/>
</dbReference>
<evidence type="ECO:0000256" key="4">
    <source>
        <dbReference type="ARBA" id="ARBA00022741"/>
    </source>
</evidence>
<dbReference type="InterPro" id="IPR000577">
    <property type="entry name" value="Carb_kinase_FGGY"/>
</dbReference>
<evidence type="ECO:0000313" key="12">
    <source>
        <dbReference type="EMBL" id="GLI24406.1"/>
    </source>
</evidence>
<dbReference type="GO" id="GO:0005524">
    <property type="term" value="F:ATP binding"/>
    <property type="evidence" value="ECO:0007669"/>
    <property type="project" value="UniProtKB-KW"/>
</dbReference>
<dbReference type="GeneID" id="95764853"/>
<dbReference type="EC" id="2.7.1.17" evidence="9"/>
<evidence type="ECO:0000256" key="1">
    <source>
        <dbReference type="ARBA" id="ARBA00009156"/>
    </source>
</evidence>
<reference evidence="13 15" key="2">
    <citation type="submission" date="2023-07" db="EMBL/GenBank/DDBJ databases">
        <title>Genomic Encyclopedia of Type Strains, Phase IV (KMG-IV): sequencing the most valuable type-strain genomes for metagenomic binning, comparative biology and taxonomic classification.</title>
        <authorList>
            <person name="Goeker M."/>
        </authorList>
    </citation>
    <scope>NUCLEOTIDE SEQUENCE [LARGE SCALE GENOMIC DNA]</scope>
    <source>
        <strain evidence="13 15">DSM 338</strain>
    </source>
</reference>
<dbReference type="InterPro" id="IPR006000">
    <property type="entry name" value="Xylulokinase"/>
</dbReference>
<comment type="caution">
    <text evidence="12">The sequence shown here is derived from an EMBL/GenBank/DDBJ whole genome shotgun (WGS) entry which is preliminary data.</text>
</comment>
<evidence type="ECO:0000256" key="9">
    <source>
        <dbReference type="RuleBase" id="RU364073"/>
    </source>
</evidence>
<evidence type="ECO:0000313" key="13">
    <source>
        <dbReference type="EMBL" id="MDR6335916.1"/>
    </source>
</evidence>
<evidence type="ECO:0000256" key="6">
    <source>
        <dbReference type="ARBA" id="ARBA00022840"/>
    </source>
</evidence>
<feature type="domain" description="Carbohydrate kinase FGGY N-terminal" evidence="10">
    <location>
        <begin position="6"/>
        <end position="244"/>
    </location>
</feature>
<dbReference type="PIRSF" id="PIRSF000538">
    <property type="entry name" value="GlpK"/>
    <property type="match status" value="1"/>
</dbReference>
<keyword evidence="15" id="KW-1185">Reference proteome</keyword>
<dbReference type="InterPro" id="IPR050406">
    <property type="entry name" value="FGGY_Carb_Kinase"/>
</dbReference>
<dbReference type="AlphaFoldDB" id="A0A9W6FLI1"/>
<keyword evidence="3 8" id="KW-0808">Transferase</keyword>
<evidence type="ECO:0000256" key="8">
    <source>
        <dbReference type="RuleBase" id="RU003733"/>
    </source>
</evidence>
<dbReference type="InterPro" id="IPR043129">
    <property type="entry name" value="ATPase_NBD"/>
</dbReference>
<dbReference type="InterPro" id="IPR018485">
    <property type="entry name" value="FGGY_C"/>
</dbReference>
<reference evidence="12" key="1">
    <citation type="submission" date="2022-12" db="EMBL/GenBank/DDBJ databases">
        <title>Reference genome sequencing for broad-spectrum identification of bacterial and archaeal isolates by mass spectrometry.</title>
        <authorList>
            <person name="Sekiguchi Y."/>
            <person name="Tourlousse D.M."/>
        </authorList>
    </citation>
    <scope>NUCLEOTIDE SEQUENCE</scope>
    <source>
        <strain evidence="12">301</strain>
    </source>
</reference>
<dbReference type="InterPro" id="IPR018484">
    <property type="entry name" value="FGGY_N"/>
</dbReference>
<evidence type="ECO:0000313" key="15">
    <source>
        <dbReference type="Proteomes" id="UP001245370"/>
    </source>
</evidence>